<reference evidence="1 2" key="1">
    <citation type="submission" date="2019-07" db="EMBL/GenBank/DDBJ databases">
        <authorList>
            <person name="Brisse S."/>
            <person name="Rodrigues C."/>
            <person name="Thorpe H."/>
        </authorList>
    </citation>
    <scope>NUCLEOTIDE SEQUENCE [LARGE SCALE GENOMIC DNA]</scope>
    <source>
        <strain evidence="1">SB6410</strain>
    </source>
</reference>
<dbReference type="AlphaFoldDB" id="A0A9Q9S426"/>
<organism evidence="1 2">
    <name type="scientific">Klebsiella pasteurii</name>
    <dbReference type="NCBI Taxonomy" id="2587529"/>
    <lineage>
        <taxon>Bacteria</taxon>
        <taxon>Pseudomonadati</taxon>
        <taxon>Pseudomonadota</taxon>
        <taxon>Gammaproteobacteria</taxon>
        <taxon>Enterobacterales</taxon>
        <taxon>Enterobacteriaceae</taxon>
        <taxon>Klebsiella/Raoultella group</taxon>
        <taxon>Klebsiella</taxon>
    </lineage>
</organism>
<sequence>MGSFLQCFRSKAPVPVNTRNCGAQYGITVINCDRGTRFRRATQGWRIIIRYATAVQRARVFSCIISYLQIANRVHYSVYRQLKRRRTFTDVPGFVRYRSTQAVGAFVQTIWREAPASILAGNHCAQHCVAVIDRHRGSRFRRAVQSGRRIVGQIPTLQLAGVLCNIVSYLRNAGSGRSGIYRQLKRRRTLADVAGFVRHRRAQAMRPLAQLR</sequence>
<protein>
    <submittedName>
        <fullName evidence="1">Uncharacterized protein</fullName>
    </submittedName>
</protein>
<accession>A0A9Q9S426</accession>
<name>A0A9Q9S426_9ENTR</name>
<dbReference type="Proteomes" id="UP000318567">
    <property type="component" value="Unassembled WGS sequence"/>
</dbReference>
<gene>
    <name evidence="1" type="ORF">SB6410_00905</name>
</gene>
<proteinExistence type="predicted"/>
<dbReference type="EMBL" id="CABGGO010000001">
    <property type="protein sequence ID" value="VUS24432.1"/>
    <property type="molecule type" value="Genomic_DNA"/>
</dbReference>
<comment type="caution">
    <text evidence="1">The sequence shown here is derived from an EMBL/GenBank/DDBJ whole genome shotgun (WGS) entry which is preliminary data.</text>
</comment>
<evidence type="ECO:0000313" key="1">
    <source>
        <dbReference type="EMBL" id="VUS24432.1"/>
    </source>
</evidence>
<evidence type="ECO:0000313" key="2">
    <source>
        <dbReference type="Proteomes" id="UP000318567"/>
    </source>
</evidence>